<keyword evidence="4" id="KW-0804">Transcription</keyword>
<dbReference type="SUPFAM" id="SSF46785">
    <property type="entry name" value="Winged helix' DNA-binding domain"/>
    <property type="match status" value="1"/>
</dbReference>
<dbReference type="Gene3D" id="3.40.190.290">
    <property type="match status" value="1"/>
</dbReference>
<comment type="similarity">
    <text evidence="1">Belongs to the LysR transcriptional regulatory family.</text>
</comment>
<dbReference type="GO" id="GO:0005829">
    <property type="term" value="C:cytosol"/>
    <property type="evidence" value="ECO:0007669"/>
    <property type="project" value="TreeGrafter"/>
</dbReference>
<evidence type="ECO:0000256" key="3">
    <source>
        <dbReference type="ARBA" id="ARBA00023125"/>
    </source>
</evidence>
<organism evidence="6 7">
    <name type="scientific">Advenella faeciporci</name>
    <dbReference type="NCBI Taxonomy" id="797535"/>
    <lineage>
        <taxon>Bacteria</taxon>
        <taxon>Pseudomonadati</taxon>
        <taxon>Pseudomonadota</taxon>
        <taxon>Betaproteobacteria</taxon>
        <taxon>Burkholderiales</taxon>
        <taxon>Alcaligenaceae</taxon>
    </lineage>
</organism>
<name>A0A918JID5_9BURK</name>
<comment type="caution">
    <text evidence="6">The sequence shown here is derived from an EMBL/GenBank/DDBJ whole genome shotgun (WGS) entry which is preliminary data.</text>
</comment>
<keyword evidence="2" id="KW-0805">Transcription regulation</keyword>
<evidence type="ECO:0000256" key="2">
    <source>
        <dbReference type="ARBA" id="ARBA00023015"/>
    </source>
</evidence>
<reference evidence="6" key="2">
    <citation type="submission" date="2020-09" db="EMBL/GenBank/DDBJ databases">
        <authorList>
            <person name="Sun Q."/>
            <person name="Kim S."/>
        </authorList>
    </citation>
    <scope>NUCLEOTIDE SEQUENCE</scope>
    <source>
        <strain evidence="6">KCTC 23732</strain>
    </source>
</reference>
<dbReference type="EMBL" id="BMYS01000004">
    <property type="protein sequence ID" value="GGW80933.1"/>
    <property type="molecule type" value="Genomic_DNA"/>
</dbReference>
<dbReference type="Pfam" id="PF03466">
    <property type="entry name" value="LysR_substrate"/>
    <property type="match status" value="1"/>
</dbReference>
<dbReference type="SUPFAM" id="SSF53850">
    <property type="entry name" value="Periplasmic binding protein-like II"/>
    <property type="match status" value="1"/>
</dbReference>
<dbReference type="Pfam" id="PF00126">
    <property type="entry name" value="HTH_1"/>
    <property type="match status" value="1"/>
</dbReference>
<dbReference type="PANTHER" id="PTHR30419">
    <property type="entry name" value="HTH-TYPE TRANSCRIPTIONAL REGULATOR YBHD"/>
    <property type="match status" value="1"/>
</dbReference>
<dbReference type="InterPro" id="IPR050950">
    <property type="entry name" value="HTH-type_LysR_regulators"/>
</dbReference>
<feature type="domain" description="HTH lysR-type" evidence="5">
    <location>
        <begin position="15"/>
        <end position="61"/>
    </location>
</feature>
<evidence type="ECO:0000259" key="5">
    <source>
        <dbReference type="PROSITE" id="PS50931"/>
    </source>
</evidence>
<keyword evidence="7" id="KW-1185">Reference proteome</keyword>
<gene>
    <name evidence="6" type="primary">gbpR</name>
    <name evidence="6" type="ORF">GCM10011450_08350</name>
</gene>
<reference evidence="6" key="1">
    <citation type="journal article" date="2014" name="Int. J. Syst. Evol. Microbiol.">
        <title>Complete genome sequence of Corynebacterium casei LMG S-19264T (=DSM 44701T), isolated from a smear-ripened cheese.</title>
        <authorList>
            <consortium name="US DOE Joint Genome Institute (JGI-PGF)"/>
            <person name="Walter F."/>
            <person name="Albersmeier A."/>
            <person name="Kalinowski J."/>
            <person name="Ruckert C."/>
        </authorList>
    </citation>
    <scope>NUCLEOTIDE SEQUENCE</scope>
    <source>
        <strain evidence="6">KCTC 23732</strain>
    </source>
</reference>
<evidence type="ECO:0000313" key="7">
    <source>
        <dbReference type="Proteomes" id="UP000608345"/>
    </source>
</evidence>
<accession>A0A918JID5</accession>
<dbReference type="AlphaFoldDB" id="A0A918JID5"/>
<evidence type="ECO:0000313" key="6">
    <source>
        <dbReference type="EMBL" id="GGW80933.1"/>
    </source>
</evidence>
<protein>
    <submittedName>
        <fullName evidence="6">Galactose-binding protein</fullName>
    </submittedName>
</protein>
<dbReference type="InterPro" id="IPR000847">
    <property type="entry name" value="LysR_HTH_N"/>
</dbReference>
<dbReference type="PANTHER" id="PTHR30419:SF8">
    <property type="entry name" value="NITROGEN ASSIMILATION TRANSCRIPTIONAL ACTIVATOR-RELATED"/>
    <property type="match status" value="1"/>
</dbReference>
<dbReference type="GO" id="GO:0003700">
    <property type="term" value="F:DNA-binding transcription factor activity"/>
    <property type="evidence" value="ECO:0007669"/>
    <property type="project" value="InterPro"/>
</dbReference>
<dbReference type="Gene3D" id="1.10.10.10">
    <property type="entry name" value="Winged helix-like DNA-binding domain superfamily/Winged helix DNA-binding domain"/>
    <property type="match status" value="1"/>
</dbReference>
<sequence>MFFLKKRQAELITSLAETANLRRSAELLHMTQPAASKVLAQIEAELGFTLFDRSSSGTVPTVFGAMLIPYAREILHSAQRIQDELARLGQSRQRCLKIGALPTATISIVPELVCSLMEHVKGLQVSIEDGTVLPLLEKLRVGKLDLVIGRSSEQIDLTGFNRIILDYEPMVLVCGRQHPLASKARITSDDLHQCNWIFPPEDTYANLRLIELCDRYGLNQPHILIRSSVTMSNVILLERQNLIAALPLGIAQYFIDQGILHILPTTQTVNFGEMVLYTHKDSIYAPNANLINKVCAMMKSEKVNS</sequence>
<dbReference type="InterPro" id="IPR005119">
    <property type="entry name" value="LysR_subst-bd"/>
</dbReference>
<dbReference type="GO" id="GO:0003677">
    <property type="term" value="F:DNA binding"/>
    <property type="evidence" value="ECO:0007669"/>
    <property type="project" value="UniProtKB-KW"/>
</dbReference>
<dbReference type="Proteomes" id="UP000608345">
    <property type="component" value="Unassembled WGS sequence"/>
</dbReference>
<keyword evidence="3" id="KW-0238">DNA-binding</keyword>
<dbReference type="PROSITE" id="PS50931">
    <property type="entry name" value="HTH_LYSR"/>
    <property type="match status" value="1"/>
</dbReference>
<dbReference type="InterPro" id="IPR036390">
    <property type="entry name" value="WH_DNA-bd_sf"/>
</dbReference>
<dbReference type="RefSeq" id="WP_189384204.1">
    <property type="nucleotide sequence ID" value="NZ_BAABFY010000056.1"/>
</dbReference>
<evidence type="ECO:0000256" key="4">
    <source>
        <dbReference type="ARBA" id="ARBA00023163"/>
    </source>
</evidence>
<proteinExistence type="inferred from homology"/>
<evidence type="ECO:0000256" key="1">
    <source>
        <dbReference type="ARBA" id="ARBA00009437"/>
    </source>
</evidence>
<dbReference type="PRINTS" id="PR00039">
    <property type="entry name" value="HTHLYSR"/>
</dbReference>
<dbReference type="InterPro" id="IPR036388">
    <property type="entry name" value="WH-like_DNA-bd_sf"/>
</dbReference>